<dbReference type="EMBL" id="CM042040">
    <property type="protein sequence ID" value="KAI3716678.1"/>
    <property type="molecule type" value="Genomic_DNA"/>
</dbReference>
<accession>A0ACB9B404</accession>
<comment type="caution">
    <text evidence="1">The sequence shown here is derived from an EMBL/GenBank/DDBJ whole genome shotgun (WGS) entry which is preliminary data.</text>
</comment>
<dbReference type="Proteomes" id="UP001056120">
    <property type="component" value="Linkage Group LG23"/>
</dbReference>
<keyword evidence="2" id="KW-1185">Reference proteome</keyword>
<evidence type="ECO:0000313" key="2">
    <source>
        <dbReference type="Proteomes" id="UP001056120"/>
    </source>
</evidence>
<reference evidence="1 2" key="2">
    <citation type="journal article" date="2022" name="Mol. Ecol. Resour.">
        <title>The genomes of chicory, endive, great burdock and yacon provide insights into Asteraceae paleo-polyploidization history and plant inulin production.</title>
        <authorList>
            <person name="Fan W."/>
            <person name="Wang S."/>
            <person name="Wang H."/>
            <person name="Wang A."/>
            <person name="Jiang F."/>
            <person name="Liu H."/>
            <person name="Zhao H."/>
            <person name="Xu D."/>
            <person name="Zhang Y."/>
        </authorList>
    </citation>
    <scope>NUCLEOTIDE SEQUENCE [LARGE SCALE GENOMIC DNA]</scope>
    <source>
        <strain evidence="2">cv. Yunnan</strain>
        <tissue evidence="1">Leaves</tissue>
    </source>
</reference>
<evidence type="ECO:0000313" key="1">
    <source>
        <dbReference type="EMBL" id="KAI3716678.1"/>
    </source>
</evidence>
<gene>
    <name evidence="1" type="ORF">L1987_67715</name>
</gene>
<protein>
    <submittedName>
        <fullName evidence="1">Uncharacterized protein</fullName>
    </submittedName>
</protein>
<proteinExistence type="predicted"/>
<organism evidence="1 2">
    <name type="scientific">Smallanthus sonchifolius</name>
    <dbReference type="NCBI Taxonomy" id="185202"/>
    <lineage>
        <taxon>Eukaryota</taxon>
        <taxon>Viridiplantae</taxon>
        <taxon>Streptophyta</taxon>
        <taxon>Embryophyta</taxon>
        <taxon>Tracheophyta</taxon>
        <taxon>Spermatophyta</taxon>
        <taxon>Magnoliopsida</taxon>
        <taxon>eudicotyledons</taxon>
        <taxon>Gunneridae</taxon>
        <taxon>Pentapetalae</taxon>
        <taxon>asterids</taxon>
        <taxon>campanulids</taxon>
        <taxon>Asterales</taxon>
        <taxon>Asteraceae</taxon>
        <taxon>Asteroideae</taxon>
        <taxon>Heliantheae alliance</taxon>
        <taxon>Millerieae</taxon>
        <taxon>Smallanthus</taxon>
    </lineage>
</organism>
<name>A0ACB9B404_9ASTR</name>
<sequence>MNSVTHPNANNDDATAVVNIGNHCQIQFQQLSPIQNTQQPSSASSCINGGVDPFGCDPCVHCHCGCHRASMETAYLDSLPIGYRFLPTDEELIVHYLWKKIKNENLPKNRISDANVYGNHPKDLAGTKYGRGTRPSRSAGSGYWKATGLDRAVKVNGTKIGGRKNLVYYEGHQPKGTKTSWMMHEYVVEGYGRQRLGLDDMKLDDYVLCKIYKKRMKKEVVTDQEPSVVSSDQDENISIDIQEQNEQVGQVMVLDQQAHVVSNQDVVVQHSNQNLNPTIPGSNQDMNPGGITGAKEVKRQVMVRDQPARGDSSQDIKMGSLYDLMTFSTTPVQMTSFQPMSAPLGDQSCPTRFDHKYTLQNPPYFPPPPQLAPAAFQDSNDFDGGDTIKQNIELMYANDGYDGLSFDDNFQFQLI</sequence>
<reference evidence="2" key="1">
    <citation type="journal article" date="2022" name="Mol. Ecol. Resour.">
        <title>The genomes of chicory, endive, great burdock and yacon provide insights into Asteraceae palaeo-polyploidization history and plant inulin production.</title>
        <authorList>
            <person name="Fan W."/>
            <person name="Wang S."/>
            <person name="Wang H."/>
            <person name="Wang A."/>
            <person name="Jiang F."/>
            <person name="Liu H."/>
            <person name="Zhao H."/>
            <person name="Xu D."/>
            <person name="Zhang Y."/>
        </authorList>
    </citation>
    <scope>NUCLEOTIDE SEQUENCE [LARGE SCALE GENOMIC DNA]</scope>
    <source>
        <strain evidence="2">cv. Yunnan</strain>
    </source>
</reference>